<dbReference type="InterPro" id="IPR027417">
    <property type="entry name" value="P-loop_NTPase"/>
</dbReference>
<evidence type="ECO:0000256" key="2">
    <source>
        <dbReference type="ARBA" id="ARBA00023134"/>
    </source>
</evidence>
<dbReference type="Pfam" id="PF14714">
    <property type="entry name" value="KH_dom-like"/>
    <property type="match status" value="1"/>
</dbReference>
<dbReference type="Gene3D" id="3.40.50.300">
    <property type="entry name" value="P-loop containing nucleotide triphosphate hydrolases"/>
    <property type="match status" value="2"/>
</dbReference>
<dbReference type="Pfam" id="PF01926">
    <property type="entry name" value="MMR_HSR1"/>
    <property type="match status" value="1"/>
</dbReference>
<reference evidence="5 6" key="1">
    <citation type="journal article" date="2011" name="Genome Biol. Evol.">
        <title>Complete nucleomorph genome sequence of the nonphotosynthetic alga Cryptomonas paramecium reveals a core nucleomorph gene set.</title>
        <authorList>
            <person name="Tanifuji G."/>
            <person name="Onodera N.T."/>
            <person name="Wheeler T.J."/>
            <person name="Dlutek M."/>
            <person name="Donaher N."/>
            <person name="Archibald J.M."/>
        </authorList>
    </citation>
    <scope>NUCLEOTIDE SEQUENCE [LARGE SCALE GENOMIC DNA]</scope>
    <source>
        <strain evidence="5 6">CCAP977/2A</strain>
    </source>
</reference>
<gene>
    <name evidence="5" type="primary">engA</name>
    <name evidence="5" type="ORF">CPARA_2gp292</name>
</gene>
<dbReference type="InterPro" id="IPR032859">
    <property type="entry name" value="KH_dom-like"/>
</dbReference>
<keyword evidence="1" id="KW-0547">Nucleotide-binding</keyword>
<dbReference type="GeneID" id="10447193"/>
<dbReference type="InterPro" id="IPR006073">
    <property type="entry name" value="GTP-bd"/>
</dbReference>
<dbReference type="RefSeq" id="XP_003239848.1">
    <property type="nucleotide sequence ID" value="XM_003239800.1"/>
</dbReference>
<dbReference type="InterPro" id="IPR015946">
    <property type="entry name" value="KH_dom-like_a/b"/>
</dbReference>
<evidence type="ECO:0000259" key="3">
    <source>
        <dbReference type="Pfam" id="PF01926"/>
    </source>
</evidence>
<accession>F2HI04</accession>
<evidence type="ECO:0000313" key="6">
    <source>
        <dbReference type="Proteomes" id="UP000243423"/>
    </source>
</evidence>
<dbReference type="Gene3D" id="3.30.300.20">
    <property type="match status" value="1"/>
</dbReference>
<organism evidence="5 6">
    <name type="scientific">Cryptomonas paramaecium</name>
    <dbReference type="NCBI Taxonomy" id="2898"/>
    <lineage>
        <taxon>Eukaryota</taxon>
        <taxon>Cryptophyceae</taxon>
        <taxon>Cryptomonadales</taxon>
        <taxon>Cryptomonadaceae</taxon>
        <taxon>Cryptomonas</taxon>
    </lineage>
</organism>
<dbReference type="PANTHER" id="PTHR43834:SF6">
    <property type="entry name" value="GTPASE DER"/>
    <property type="match status" value="1"/>
</dbReference>
<dbReference type="EMBL" id="CP002173">
    <property type="protein sequence ID" value="AEA38950.1"/>
    <property type="molecule type" value="Genomic_DNA"/>
</dbReference>
<geneLocation type="nucleomorph" evidence="5"/>
<proteinExistence type="predicted"/>
<evidence type="ECO:0000259" key="4">
    <source>
        <dbReference type="Pfam" id="PF14714"/>
    </source>
</evidence>
<name>F2HI04_9CRYP</name>
<dbReference type="AlphaFoldDB" id="F2HI04"/>
<keyword evidence="5" id="KW-0542">Nucleomorph</keyword>
<evidence type="ECO:0000313" key="5">
    <source>
        <dbReference type="EMBL" id="AEA38950.1"/>
    </source>
</evidence>
<dbReference type="Proteomes" id="UP000243423">
    <property type="component" value="Nucleomorph 2"/>
</dbReference>
<keyword evidence="2" id="KW-0342">GTP-binding</keyword>
<dbReference type="PANTHER" id="PTHR43834">
    <property type="entry name" value="GTPASE DER"/>
    <property type="match status" value="1"/>
</dbReference>
<feature type="domain" description="GTPase Der C-terminal KH-domain-like" evidence="4">
    <location>
        <begin position="405"/>
        <end position="484"/>
    </location>
</feature>
<dbReference type="GO" id="GO:0005525">
    <property type="term" value="F:GTP binding"/>
    <property type="evidence" value="ECO:0007669"/>
    <property type="project" value="UniProtKB-KW"/>
</dbReference>
<evidence type="ECO:0000256" key="1">
    <source>
        <dbReference type="ARBA" id="ARBA00022741"/>
    </source>
</evidence>
<feature type="domain" description="G" evidence="3">
    <location>
        <begin position="68"/>
        <end position="173"/>
    </location>
</feature>
<sequence length="489" mass="57366">MFLYFFLYRIYKLDHVSNKSRFFTLVNDNSKQIFLHQSRPKKSNNSNNYYNSLPDSFLFKYLNRNPVVIVIGKKNVGKNTFINKLTGDPEVEPHLLPEYKKYFQFNQKYLIIHTENILSDNFEKNNAKSLFSIRDSSLIIFMVNGKLGLSSEDIKIGEFLKLCQIPVLLVANKCENKDNYKVNLGTFLKLGFGEAIPMSSVHGSNLKNISSKIFKYFTNSPVFLGNFINIGIVGKLNSGNFFETIFPTEKKFGFFFHKKMSTNKSLLAKECSNFNIYNLIDTTPNKQKFSQNNNFDFFLTANSKTIRQSDCILFIINAMVGITEKDRKLAQSINMQKTTCIILVEKYEEIFLQKKIDYCEMVKIIRYFLPLVNWANILFLSSKKKIRYQKIFKSIDIAIEQYNRRIPTSVINEILQEAMKKKGFCVKKKEKYPKIYYSVQLSERPPTFAIFANEPVLIQESYKRYIENQFRVQLGFYSSSLKFFWYKKF</sequence>
<dbReference type="SUPFAM" id="SSF52540">
    <property type="entry name" value="P-loop containing nucleoside triphosphate hydrolases"/>
    <property type="match status" value="2"/>
</dbReference>
<dbReference type="GO" id="GO:0043022">
    <property type="term" value="F:ribosome binding"/>
    <property type="evidence" value="ECO:0007669"/>
    <property type="project" value="TreeGrafter"/>
</dbReference>
<protein>
    <submittedName>
        <fullName evidence="5">GTP-binding protein EngA</fullName>
    </submittedName>
</protein>